<dbReference type="InterPro" id="IPR009959">
    <property type="entry name" value="Cyclase_SnoaL-like"/>
</dbReference>
<keyword evidence="2" id="KW-1185">Reference proteome</keyword>
<evidence type="ECO:0000313" key="1">
    <source>
        <dbReference type="EMBL" id="QEH35973.1"/>
    </source>
</evidence>
<evidence type="ECO:0000313" key="2">
    <source>
        <dbReference type="Proteomes" id="UP000324233"/>
    </source>
</evidence>
<accession>A0A5B9W5T9</accession>
<dbReference type="PANTHER" id="PTHR38436:SF1">
    <property type="entry name" value="ESTER CYCLASE"/>
    <property type="match status" value="1"/>
</dbReference>
<dbReference type="KEGG" id="agv:OJF2_45310"/>
<name>A0A5B9W5T9_9BACT</name>
<dbReference type="RefSeq" id="WP_246196101.1">
    <property type="nucleotide sequence ID" value="NZ_CP042997.1"/>
</dbReference>
<dbReference type="SUPFAM" id="SSF54427">
    <property type="entry name" value="NTF2-like"/>
    <property type="match status" value="1"/>
</dbReference>
<proteinExistence type="predicted"/>
<dbReference type="InterPro" id="IPR032710">
    <property type="entry name" value="NTF2-like_dom_sf"/>
</dbReference>
<gene>
    <name evidence="1" type="ORF">OJF2_45310</name>
</gene>
<dbReference type="Proteomes" id="UP000324233">
    <property type="component" value="Chromosome"/>
</dbReference>
<dbReference type="Pfam" id="PF07366">
    <property type="entry name" value="SnoaL"/>
    <property type="match status" value="1"/>
</dbReference>
<dbReference type="GO" id="GO:0030638">
    <property type="term" value="P:polyketide metabolic process"/>
    <property type="evidence" value="ECO:0007669"/>
    <property type="project" value="InterPro"/>
</dbReference>
<dbReference type="Gene3D" id="3.10.450.50">
    <property type="match status" value="1"/>
</dbReference>
<protein>
    <submittedName>
        <fullName evidence="1">SnoaL-like polyketide cyclase</fullName>
    </submittedName>
</protein>
<dbReference type="AlphaFoldDB" id="A0A5B9W5T9"/>
<dbReference type="EMBL" id="CP042997">
    <property type="protein sequence ID" value="QEH35973.1"/>
    <property type="molecule type" value="Genomic_DNA"/>
</dbReference>
<organism evidence="1 2">
    <name type="scientific">Aquisphaera giovannonii</name>
    <dbReference type="NCBI Taxonomy" id="406548"/>
    <lineage>
        <taxon>Bacteria</taxon>
        <taxon>Pseudomonadati</taxon>
        <taxon>Planctomycetota</taxon>
        <taxon>Planctomycetia</taxon>
        <taxon>Isosphaerales</taxon>
        <taxon>Isosphaeraceae</taxon>
        <taxon>Aquisphaera</taxon>
    </lineage>
</organism>
<dbReference type="PANTHER" id="PTHR38436">
    <property type="entry name" value="POLYKETIDE CYCLASE SNOAL-LIKE DOMAIN"/>
    <property type="match status" value="1"/>
</dbReference>
<reference evidence="1 2" key="1">
    <citation type="submission" date="2019-08" db="EMBL/GenBank/DDBJ databases">
        <title>Deep-cultivation of Planctomycetes and their phenomic and genomic characterization uncovers novel biology.</title>
        <authorList>
            <person name="Wiegand S."/>
            <person name="Jogler M."/>
            <person name="Boedeker C."/>
            <person name="Pinto D."/>
            <person name="Vollmers J."/>
            <person name="Rivas-Marin E."/>
            <person name="Kohn T."/>
            <person name="Peeters S.H."/>
            <person name="Heuer A."/>
            <person name="Rast P."/>
            <person name="Oberbeckmann S."/>
            <person name="Bunk B."/>
            <person name="Jeske O."/>
            <person name="Meyerdierks A."/>
            <person name="Storesund J.E."/>
            <person name="Kallscheuer N."/>
            <person name="Luecker S."/>
            <person name="Lage O.M."/>
            <person name="Pohl T."/>
            <person name="Merkel B.J."/>
            <person name="Hornburger P."/>
            <person name="Mueller R.-W."/>
            <person name="Bruemmer F."/>
            <person name="Labrenz M."/>
            <person name="Spormann A.M."/>
            <person name="Op den Camp H."/>
            <person name="Overmann J."/>
            <person name="Amann R."/>
            <person name="Jetten M.S.M."/>
            <person name="Mascher T."/>
            <person name="Medema M.H."/>
            <person name="Devos D.P."/>
            <person name="Kaster A.-K."/>
            <person name="Ovreas L."/>
            <person name="Rohde M."/>
            <person name="Galperin M.Y."/>
            <person name="Jogler C."/>
        </authorList>
    </citation>
    <scope>NUCLEOTIDE SEQUENCE [LARGE SCALE GENOMIC DNA]</scope>
    <source>
        <strain evidence="1 2">OJF2</strain>
    </source>
</reference>
<sequence>MALAVENADLMRRWFEEVWAKRRSEAIDEFVGEDSVLHSETGPMRGPAEFRDRFHAPFLAAFPDLSIEIEGLVASDEEVVVRWKATGCHAGEGLGMPPSNAACCFRGITWIRPRDGKFAEGWQASNIPEVLRGLGAAND</sequence>